<comment type="caution">
    <text evidence="1">The sequence shown here is derived from an EMBL/GenBank/DDBJ whole genome shotgun (WGS) entry which is preliminary data.</text>
</comment>
<keyword evidence="2" id="KW-1185">Reference proteome</keyword>
<evidence type="ECO:0000313" key="2">
    <source>
        <dbReference type="Proteomes" id="UP001470230"/>
    </source>
</evidence>
<name>A0ABR2KLA9_9EUKA</name>
<accession>A0ABR2KLA9</accession>
<organism evidence="1 2">
    <name type="scientific">Tritrichomonas musculus</name>
    <dbReference type="NCBI Taxonomy" id="1915356"/>
    <lineage>
        <taxon>Eukaryota</taxon>
        <taxon>Metamonada</taxon>
        <taxon>Parabasalia</taxon>
        <taxon>Tritrichomonadida</taxon>
        <taxon>Tritrichomonadidae</taxon>
        <taxon>Tritrichomonas</taxon>
    </lineage>
</organism>
<sequence length="68" mass="8013">MPSTASNGFVSLKERLESYLQYIHDNETVPPSPRNNNEPRITEFLRQVDQLTRILRRCLEELESLGYF</sequence>
<proteinExistence type="predicted"/>
<evidence type="ECO:0000313" key="1">
    <source>
        <dbReference type="EMBL" id="KAK8891866.1"/>
    </source>
</evidence>
<dbReference type="Proteomes" id="UP001470230">
    <property type="component" value="Unassembled WGS sequence"/>
</dbReference>
<protein>
    <submittedName>
        <fullName evidence="1">Uncharacterized protein</fullName>
    </submittedName>
</protein>
<dbReference type="EMBL" id="JAPFFF010000004">
    <property type="protein sequence ID" value="KAK8891866.1"/>
    <property type="molecule type" value="Genomic_DNA"/>
</dbReference>
<reference evidence="1 2" key="1">
    <citation type="submission" date="2024-04" db="EMBL/GenBank/DDBJ databases">
        <title>Tritrichomonas musculus Genome.</title>
        <authorList>
            <person name="Alves-Ferreira E."/>
            <person name="Grigg M."/>
            <person name="Lorenzi H."/>
            <person name="Galac M."/>
        </authorList>
    </citation>
    <scope>NUCLEOTIDE SEQUENCE [LARGE SCALE GENOMIC DNA]</scope>
    <source>
        <strain evidence="1 2">EAF2021</strain>
    </source>
</reference>
<gene>
    <name evidence="1" type="ORF">M9Y10_029088</name>
</gene>